<reference evidence="2" key="1">
    <citation type="submission" date="2022-11" db="UniProtKB">
        <authorList>
            <consortium name="WormBaseParasite"/>
        </authorList>
    </citation>
    <scope>IDENTIFICATION</scope>
</reference>
<name>A0AC34PYM0_9BILA</name>
<organism evidence="1 2">
    <name type="scientific">Panagrolaimus sp. JU765</name>
    <dbReference type="NCBI Taxonomy" id="591449"/>
    <lineage>
        <taxon>Eukaryota</taxon>
        <taxon>Metazoa</taxon>
        <taxon>Ecdysozoa</taxon>
        <taxon>Nematoda</taxon>
        <taxon>Chromadorea</taxon>
        <taxon>Rhabditida</taxon>
        <taxon>Tylenchina</taxon>
        <taxon>Panagrolaimomorpha</taxon>
        <taxon>Panagrolaimoidea</taxon>
        <taxon>Panagrolaimidae</taxon>
        <taxon>Panagrolaimus</taxon>
    </lineage>
</organism>
<protein>
    <submittedName>
        <fullName evidence="2">Secreted protein</fullName>
    </submittedName>
</protein>
<accession>A0AC34PYM0</accession>
<evidence type="ECO:0000313" key="2">
    <source>
        <dbReference type="WBParaSite" id="JU765_v2.g11241.t1"/>
    </source>
</evidence>
<proteinExistence type="predicted"/>
<evidence type="ECO:0000313" key="1">
    <source>
        <dbReference type="Proteomes" id="UP000887576"/>
    </source>
</evidence>
<sequence>MYKYFLRFALIYCFLINEIDCSYCGPYSVPYSLEVTPSGGLILGCTRSSCLGISPSQDTALQYSSFNNNDGFVRADASPGEPSPLEGVNPICEPAFSSGACPLPTQWVGGIIPSAGLANGS</sequence>
<dbReference type="WBParaSite" id="JU765_v2.g11241.t1">
    <property type="protein sequence ID" value="JU765_v2.g11241.t1"/>
    <property type="gene ID" value="JU765_v2.g11241"/>
</dbReference>
<dbReference type="Proteomes" id="UP000887576">
    <property type="component" value="Unplaced"/>
</dbReference>